<accession>A0AAV2QUM3</accession>
<dbReference type="Proteomes" id="UP001497623">
    <property type="component" value="Unassembled WGS sequence"/>
</dbReference>
<dbReference type="AlphaFoldDB" id="A0AAV2QUM3"/>
<reference evidence="1 2" key="1">
    <citation type="submission" date="2024-05" db="EMBL/GenBank/DDBJ databases">
        <authorList>
            <person name="Wallberg A."/>
        </authorList>
    </citation>
    <scope>NUCLEOTIDE SEQUENCE [LARGE SCALE GENOMIC DNA]</scope>
</reference>
<comment type="caution">
    <text evidence="1">The sequence shown here is derived from an EMBL/GenBank/DDBJ whole genome shotgun (WGS) entry which is preliminary data.</text>
</comment>
<protein>
    <submittedName>
        <fullName evidence="1">Uncharacterized protein</fullName>
    </submittedName>
</protein>
<proteinExistence type="predicted"/>
<evidence type="ECO:0000313" key="2">
    <source>
        <dbReference type="Proteomes" id="UP001497623"/>
    </source>
</evidence>
<dbReference type="EMBL" id="CAXKWB010009658">
    <property type="protein sequence ID" value="CAL4095552.1"/>
    <property type="molecule type" value="Genomic_DNA"/>
</dbReference>
<feature type="non-terminal residue" evidence="1">
    <location>
        <position position="185"/>
    </location>
</feature>
<name>A0AAV2QUM3_MEGNR</name>
<organism evidence="1 2">
    <name type="scientific">Meganyctiphanes norvegica</name>
    <name type="common">Northern krill</name>
    <name type="synonym">Thysanopoda norvegica</name>
    <dbReference type="NCBI Taxonomy" id="48144"/>
    <lineage>
        <taxon>Eukaryota</taxon>
        <taxon>Metazoa</taxon>
        <taxon>Ecdysozoa</taxon>
        <taxon>Arthropoda</taxon>
        <taxon>Crustacea</taxon>
        <taxon>Multicrustacea</taxon>
        <taxon>Malacostraca</taxon>
        <taxon>Eumalacostraca</taxon>
        <taxon>Eucarida</taxon>
        <taxon>Euphausiacea</taxon>
        <taxon>Euphausiidae</taxon>
        <taxon>Meganyctiphanes</taxon>
    </lineage>
</organism>
<keyword evidence="2" id="KW-1185">Reference proteome</keyword>
<feature type="non-terminal residue" evidence="1">
    <location>
        <position position="1"/>
    </location>
</feature>
<gene>
    <name evidence="1" type="ORF">MNOR_LOCUS15439</name>
</gene>
<sequence>GPLSSSDLISLAKLTRFYTSLRSKNQSKDEQPSTEVIDSHRQYLNGLLNKLRKEELNEHDPMSTSLPESSPIGLSKYKQESQEADYPAHLGELSPLEVIDRLSTGMDQKSERYYNNSKTPENTLNFLNSSQLLDRMGQADLQNLDFDTVSLLLNQLQTQGASNLLPSFPGNAQQQIYDQVYGLPQ</sequence>
<evidence type="ECO:0000313" key="1">
    <source>
        <dbReference type="EMBL" id="CAL4095552.1"/>
    </source>
</evidence>